<dbReference type="Proteomes" id="UP000596661">
    <property type="component" value="Chromosome 2"/>
</dbReference>
<reference evidence="1" key="1">
    <citation type="submission" date="2018-11" db="EMBL/GenBank/DDBJ databases">
        <authorList>
            <person name="Grassa J C."/>
        </authorList>
    </citation>
    <scope>NUCLEOTIDE SEQUENCE [LARGE SCALE GENOMIC DNA]</scope>
</reference>
<dbReference type="EnsemblPlants" id="evm.model.02.513">
    <property type="protein sequence ID" value="cds.evm.model.02.513"/>
    <property type="gene ID" value="evm.TU.02.513"/>
</dbReference>
<dbReference type="Gramene" id="evm.model.02.513">
    <property type="protein sequence ID" value="cds.evm.model.02.513"/>
    <property type="gene ID" value="evm.TU.02.513"/>
</dbReference>
<organism evidence="1 2">
    <name type="scientific">Cannabis sativa</name>
    <name type="common">Hemp</name>
    <name type="synonym">Marijuana</name>
    <dbReference type="NCBI Taxonomy" id="3483"/>
    <lineage>
        <taxon>Eukaryota</taxon>
        <taxon>Viridiplantae</taxon>
        <taxon>Streptophyta</taxon>
        <taxon>Embryophyta</taxon>
        <taxon>Tracheophyta</taxon>
        <taxon>Spermatophyta</taxon>
        <taxon>Magnoliopsida</taxon>
        <taxon>eudicotyledons</taxon>
        <taxon>Gunneridae</taxon>
        <taxon>Pentapetalae</taxon>
        <taxon>rosids</taxon>
        <taxon>fabids</taxon>
        <taxon>Rosales</taxon>
        <taxon>Cannabaceae</taxon>
        <taxon>Cannabis</taxon>
    </lineage>
</organism>
<keyword evidence="2" id="KW-1185">Reference proteome</keyword>
<evidence type="ECO:0000313" key="2">
    <source>
        <dbReference type="Proteomes" id="UP000596661"/>
    </source>
</evidence>
<accession>A0A803P1E3</accession>
<evidence type="ECO:0000313" key="1">
    <source>
        <dbReference type="EnsemblPlants" id="cds.evm.model.02.513"/>
    </source>
</evidence>
<reference evidence="1" key="2">
    <citation type="submission" date="2021-03" db="UniProtKB">
        <authorList>
            <consortium name="EnsemblPlants"/>
        </authorList>
    </citation>
    <scope>IDENTIFICATION</scope>
</reference>
<protein>
    <submittedName>
        <fullName evidence="1">Uncharacterized protein</fullName>
    </submittedName>
</protein>
<name>A0A803P1E3_CANSA</name>
<dbReference type="AlphaFoldDB" id="A0A803P1E3"/>
<sequence>MFSNSLSLVTAINKGRVFFNELGILLEDIIVLLSKLSRAFLSYVAQDANSAARGLAKHALEKHDELSWFKETLSHRNSFSHMRVENNATLTLTRPSGGGRHWISSLRHAASEEEMTLSDPLLVGHFS</sequence>
<proteinExistence type="predicted"/>
<dbReference type="EMBL" id="UZAU01000115">
    <property type="status" value="NOT_ANNOTATED_CDS"/>
    <property type="molecule type" value="Genomic_DNA"/>
</dbReference>